<evidence type="ECO:0000313" key="4">
    <source>
        <dbReference type="Proteomes" id="UP000252086"/>
    </source>
</evidence>
<dbReference type="InterPro" id="IPR036866">
    <property type="entry name" value="RibonucZ/Hydroxyglut_hydro"/>
</dbReference>
<proteinExistence type="predicted"/>
<feature type="signal peptide" evidence="1">
    <location>
        <begin position="1"/>
        <end position="31"/>
    </location>
</feature>
<dbReference type="SUPFAM" id="SSF56281">
    <property type="entry name" value="Metallo-hydrolase/oxidoreductase"/>
    <property type="match status" value="1"/>
</dbReference>
<dbReference type="EMBL" id="QNRF01000003">
    <property type="protein sequence ID" value="RBO84022.1"/>
    <property type="molecule type" value="Genomic_DNA"/>
</dbReference>
<evidence type="ECO:0000259" key="2">
    <source>
        <dbReference type="SMART" id="SM00849"/>
    </source>
</evidence>
<dbReference type="AlphaFoldDB" id="A0A366D1S4"/>
<keyword evidence="1" id="KW-0732">Signal</keyword>
<feature type="chain" id="PRO_5016867210" evidence="1">
    <location>
        <begin position="32"/>
        <end position="355"/>
    </location>
</feature>
<dbReference type="PANTHER" id="PTHR42951:SF22">
    <property type="entry name" value="METALLO BETA-LACTAMASE SUPERFAMILY LIPOPROTEIN"/>
    <property type="match status" value="1"/>
</dbReference>
<dbReference type="SMART" id="SM00849">
    <property type="entry name" value="Lactamase_B"/>
    <property type="match status" value="1"/>
</dbReference>
<organism evidence="3 4">
    <name type="scientific">Marinomonas aquiplantarum</name>
    <dbReference type="NCBI Taxonomy" id="491951"/>
    <lineage>
        <taxon>Bacteria</taxon>
        <taxon>Pseudomonadati</taxon>
        <taxon>Pseudomonadota</taxon>
        <taxon>Gammaproteobacteria</taxon>
        <taxon>Oceanospirillales</taxon>
        <taxon>Oceanospirillaceae</taxon>
        <taxon>Marinomonas</taxon>
    </lineage>
</organism>
<dbReference type="Proteomes" id="UP000252086">
    <property type="component" value="Unassembled WGS sequence"/>
</dbReference>
<dbReference type="InterPro" id="IPR001279">
    <property type="entry name" value="Metallo-B-lactamas"/>
</dbReference>
<dbReference type="PANTHER" id="PTHR42951">
    <property type="entry name" value="METALLO-BETA-LACTAMASE DOMAIN-CONTAINING"/>
    <property type="match status" value="1"/>
</dbReference>
<dbReference type="Gene3D" id="3.60.15.10">
    <property type="entry name" value="Ribonuclease Z/Hydroxyacylglutathione hydrolase-like"/>
    <property type="match status" value="1"/>
</dbReference>
<dbReference type="InterPro" id="IPR050855">
    <property type="entry name" value="NDM-1-like"/>
</dbReference>
<gene>
    <name evidence="3" type="ORF">DFP76_103296</name>
</gene>
<reference evidence="3 4" key="1">
    <citation type="submission" date="2018-06" db="EMBL/GenBank/DDBJ databases">
        <title>Genomic Encyclopedia of Type Strains, Phase III (KMG-III): the genomes of soil and plant-associated and newly described type strains.</title>
        <authorList>
            <person name="Whitman W."/>
        </authorList>
    </citation>
    <scope>NUCLEOTIDE SEQUENCE [LARGE SCALE GENOMIC DNA]</scope>
    <source>
        <strain evidence="3 4">CECT 7732</strain>
    </source>
</reference>
<comment type="caution">
    <text evidence="3">The sequence shown here is derived from an EMBL/GenBank/DDBJ whole genome shotgun (WGS) entry which is preliminary data.</text>
</comment>
<dbReference type="RefSeq" id="WP_113874002.1">
    <property type="nucleotide sequence ID" value="NZ_QNRF01000003.1"/>
</dbReference>
<accession>A0A366D1S4</accession>
<dbReference type="Pfam" id="PF00753">
    <property type="entry name" value="Lactamase_B"/>
    <property type="match status" value="1"/>
</dbReference>
<dbReference type="OrthoDB" id="9815874at2"/>
<evidence type="ECO:0000256" key="1">
    <source>
        <dbReference type="SAM" id="SignalP"/>
    </source>
</evidence>
<keyword evidence="4" id="KW-1185">Reference proteome</keyword>
<protein>
    <submittedName>
        <fullName evidence="3">Metallo-beta-lactamase class B</fullName>
    </submittedName>
</protein>
<name>A0A366D1S4_9GAMM</name>
<evidence type="ECO:0000313" key="3">
    <source>
        <dbReference type="EMBL" id="RBO84022.1"/>
    </source>
</evidence>
<feature type="domain" description="Metallo-beta-lactamase" evidence="2">
    <location>
        <begin position="111"/>
        <end position="296"/>
    </location>
</feature>
<dbReference type="CDD" id="cd16280">
    <property type="entry name" value="metallo-hydrolase-like_MBL-fold"/>
    <property type="match status" value="1"/>
</dbReference>
<sequence>MIFRRTICSSKQILVSTLCFSALTFSHHGMAQTTLSPQALVAQGLAAGKDYPGLANICAIDQPLRDITARKSGSRNKKRTLTDEQRAERAKRSYIEPQQVFDNLYFVGNRSVASWVIKTSEGLILLDAMNSNRQAEEVIAAGIKKLGMDPHDIRYLIIAHAHGDHYGGQEYLVKSFQPRVVMSDADWTELESPEPEIVNPKWGKAPTRDITIHDGEVIELGDTKVELYVTPGHTLGTISLIFPVKDGGKTHMAAMWGGTGLNFGPNIERLQMYTDSAARFKQLADDKGVDVFLSNHPTRDNSVERMQALQQRQPDQAHPFVDENATNAFALLRDCSLARVVKISNYQDRVQKNTN</sequence>